<dbReference type="PIRSF" id="PIRSF030850">
    <property type="entry name" value="UCP030850"/>
    <property type="match status" value="1"/>
</dbReference>
<sequence>MLLALSRLAASGSSELPWDVAEQELADLLEEFGRPSRTGRAQSAAYPFTRLRSDGVWTLDRDVPMDKVSTLRAGVTGRFEESLEAALRSRPALVGDVARGLVEAHFPATVAPDVLIAVGLNPELLHGGAGDPVAERKRSSTWPTQVLEAWDRQCAFCGFDGQVGGMPVALKAAHIRWFTVDGPDELDNVLALCSLHHKLFDRGVLGLDDELTVVVSQRFSARTPHGQAVYDLHGRRLRPRPGTPTPAERHVVWHREQVFHGSPLAA</sequence>
<dbReference type="GO" id="GO:0004519">
    <property type="term" value="F:endonuclease activity"/>
    <property type="evidence" value="ECO:0007669"/>
    <property type="project" value="UniProtKB-KW"/>
</dbReference>
<dbReference type="Pfam" id="PF26340">
    <property type="entry name" value="DNA-SBD_ScoMcrA"/>
    <property type="match status" value="1"/>
</dbReference>
<dbReference type="Proteomes" id="UP000184471">
    <property type="component" value="Unassembled WGS sequence"/>
</dbReference>
<dbReference type="InterPro" id="IPR003615">
    <property type="entry name" value="HNH_nuc"/>
</dbReference>
<dbReference type="InterPro" id="IPR011396">
    <property type="entry name" value="PT_DNA_restrict"/>
</dbReference>
<dbReference type="Pfam" id="PF13391">
    <property type="entry name" value="HNH_2"/>
    <property type="match status" value="1"/>
</dbReference>
<name>A0A1M5JPT3_9ACTN</name>
<dbReference type="AlphaFoldDB" id="A0A1M5JPT3"/>
<dbReference type="STRING" id="1070870.SAMN05444351_2590"/>
<keyword evidence="3" id="KW-0540">Nuclease</keyword>
<reference evidence="3 4" key="1">
    <citation type="submission" date="2016-11" db="EMBL/GenBank/DDBJ databases">
        <authorList>
            <person name="Jaros S."/>
            <person name="Januszkiewicz K."/>
            <person name="Wedrychowicz H."/>
        </authorList>
    </citation>
    <scope>NUCLEOTIDE SEQUENCE [LARGE SCALE GENOMIC DNA]</scope>
    <source>
        <strain evidence="3 4">DSM 45408</strain>
    </source>
</reference>
<dbReference type="InterPro" id="IPR058813">
    <property type="entry name" value="DNA-SBD_ScoMcrA"/>
</dbReference>
<dbReference type="CDD" id="cd00085">
    <property type="entry name" value="HNHc"/>
    <property type="match status" value="1"/>
</dbReference>
<protein>
    <submittedName>
        <fullName evidence="3">Putative restriction endonuclease</fullName>
    </submittedName>
</protein>
<evidence type="ECO:0000259" key="2">
    <source>
        <dbReference type="Pfam" id="PF26340"/>
    </source>
</evidence>
<keyword evidence="3" id="KW-0255">Endonuclease</keyword>
<evidence type="ECO:0000313" key="4">
    <source>
        <dbReference type="Proteomes" id="UP000184471"/>
    </source>
</evidence>
<organism evidence="3 4">
    <name type="scientific">Geodermatophilus nigrescens</name>
    <dbReference type="NCBI Taxonomy" id="1070870"/>
    <lineage>
        <taxon>Bacteria</taxon>
        <taxon>Bacillati</taxon>
        <taxon>Actinomycetota</taxon>
        <taxon>Actinomycetes</taxon>
        <taxon>Geodermatophilales</taxon>
        <taxon>Geodermatophilaceae</taxon>
        <taxon>Geodermatophilus</taxon>
    </lineage>
</organism>
<gene>
    <name evidence="3" type="ORF">SAMN05444351_2590</name>
</gene>
<keyword evidence="4" id="KW-1185">Reference proteome</keyword>
<dbReference type="EMBL" id="FQVX01000002">
    <property type="protein sequence ID" value="SHG42300.1"/>
    <property type="molecule type" value="Genomic_DNA"/>
</dbReference>
<evidence type="ECO:0000259" key="1">
    <source>
        <dbReference type="Pfam" id="PF13391"/>
    </source>
</evidence>
<proteinExistence type="predicted"/>
<keyword evidence="3" id="KW-0378">Hydrolase</keyword>
<accession>A0A1M5JPT3</accession>
<feature type="domain" description="HNH nuclease" evidence="1">
    <location>
        <begin position="154"/>
        <end position="207"/>
    </location>
</feature>
<feature type="domain" description="ScoMcrA-like DNA sulfur-binding" evidence="2">
    <location>
        <begin position="2"/>
        <end position="121"/>
    </location>
</feature>
<evidence type="ECO:0000313" key="3">
    <source>
        <dbReference type="EMBL" id="SHG42300.1"/>
    </source>
</evidence>
<dbReference type="NCBIfam" id="NF045808">
    <property type="entry name" value="PT-DNA_restrict"/>
    <property type="match status" value="1"/>
</dbReference>